<evidence type="ECO:0000256" key="10">
    <source>
        <dbReference type="PROSITE-ProRule" id="PRU00108"/>
    </source>
</evidence>
<feature type="compositionally biased region" description="Low complexity" evidence="12">
    <location>
        <begin position="404"/>
        <end position="422"/>
    </location>
</feature>
<keyword evidence="7 10" id="KW-0539">Nucleus</keyword>
<dbReference type="Gene3D" id="1.10.10.60">
    <property type="entry name" value="Homeodomain-like"/>
    <property type="match status" value="1"/>
</dbReference>
<keyword evidence="2" id="KW-0805">Transcription regulation</keyword>
<feature type="region of interest" description="Disordered" evidence="12">
    <location>
        <begin position="167"/>
        <end position="189"/>
    </location>
</feature>
<dbReference type="PANTHER" id="PTHR24329">
    <property type="entry name" value="HOMEOBOX PROTEIN ARISTALESS"/>
    <property type="match status" value="1"/>
</dbReference>
<dbReference type="FunFam" id="1.10.10.60:FF:000369">
    <property type="entry name" value="Intestine specific homeobox"/>
    <property type="match status" value="1"/>
</dbReference>
<evidence type="ECO:0000313" key="14">
    <source>
        <dbReference type="EMBL" id="VTJ62011.1"/>
    </source>
</evidence>
<dbReference type="PROSITE" id="PS00027">
    <property type="entry name" value="HOMEOBOX_1"/>
    <property type="match status" value="1"/>
</dbReference>
<feature type="region of interest" description="Disordered" evidence="12">
    <location>
        <begin position="312"/>
        <end position="339"/>
    </location>
</feature>
<evidence type="ECO:0000256" key="7">
    <source>
        <dbReference type="ARBA" id="ARBA00023242"/>
    </source>
</evidence>
<evidence type="ECO:0000256" key="2">
    <source>
        <dbReference type="ARBA" id="ARBA00023015"/>
    </source>
</evidence>
<feature type="domain" description="Homeobox" evidence="13">
    <location>
        <begin position="68"/>
        <end position="128"/>
    </location>
</feature>
<dbReference type="SUPFAM" id="SSF46689">
    <property type="entry name" value="Homeodomain-like"/>
    <property type="match status" value="1"/>
</dbReference>
<dbReference type="GO" id="GO:0000977">
    <property type="term" value="F:RNA polymerase II transcription regulatory region sequence-specific DNA binding"/>
    <property type="evidence" value="ECO:0007669"/>
    <property type="project" value="TreeGrafter"/>
</dbReference>
<feature type="DNA-binding region" description="Homeobox" evidence="10">
    <location>
        <begin position="70"/>
        <end position="129"/>
    </location>
</feature>
<comment type="caution">
    <text evidence="14">The sequence shown here is derived from an EMBL/GenBank/DDBJ whole genome shotgun (WGS) entry which is preliminary data.</text>
</comment>
<evidence type="ECO:0000256" key="1">
    <source>
        <dbReference type="ARBA" id="ARBA00004123"/>
    </source>
</evidence>
<feature type="region of interest" description="Disordered" evidence="12">
    <location>
        <begin position="226"/>
        <end position="253"/>
    </location>
</feature>
<feature type="region of interest" description="Disordered" evidence="12">
    <location>
        <begin position="400"/>
        <end position="423"/>
    </location>
</feature>
<dbReference type="SMART" id="SM00389">
    <property type="entry name" value="HOX"/>
    <property type="match status" value="1"/>
</dbReference>
<keyword evidence="5" id="KW-0010">Activator</keyword>
<dbReference type="InterPro" id="IPR017970">
    <property type="entry name" value="Homeobox_CS"/>
</dbReference>
<dbReference type="Pfam" id="PF00046">
    <property type="entry name" value="Homeodomain"/>
    <property type="match status" value="1"/>
</dbReference>
<dbReference type="InterPro" id="IPR001356">
    <property type="entry name" value="HD"/>
</dbReference>
<evidence type="ECO:0000256" key="5">
    <source>
        <dbReference type="ARBA" id="ARBA00023159"/>
    </source>
</evidence>
<proteinExistence type="predicted"/>
<gene>
    <name evidence="14" type="ORF">MONAX_5E021908</name>
</gene>
<dbReference type="EMBL" id="CABDUW010000187">
    <property type="protein sequence ID" value="VTJ62011.1"/>
    <property type="molecule type" value="Genomic_DNA"/>
</dbReference>
<feature type="region of interest" description="Disordered" evidence="12">
    <location>
        <begin position="28"/>
        <end position="74"/>
    </location>
</feature>
<comment type="subcellular location">
    <subcellularLocation>
        <location evidence="1 10 11">Nucleus</location>
    </subcellularLocation>
</comment>
<evidence type="ECO:0000313" key="15">
    <source>
        <dbReference type="Proteomes" id="UP000335636"/>
    </source>
</evidence>
<keyword evidence="15" id="KW-1185">Reference proteome</keyword>
<evidence type="ECO:0000256" key="11">
    <source>
        <dbReference type="RuleBase" id="RU000682"/>
    </source>
</evidence>
<comment type="function">
    <text evidence="8">Transcription factor that regulates gene expression in intestine. May participate in vitamin A metabolism most likely by regulating BCO1 expression in the intestine.</text>
</comment>
<keyword evidence="6" id="KW-0804">Transcription</keyword>
<protein>
    <recommendedName>
        <fullName evidence="9">Intestine-specific homeobox</fullName>
    </recommendedName>
</protein>
<accession>A0A5E4AZ43</accession>
<dbReference type="Proteomes" id="UP000335636">
    <property type="component" value="Unassembled WGS sequence"/>
</dbReference>
<dbReference type="InterPro" id="IPR050649">
    <property type="entry name" value="Paired_Homeobox_TFs"/>
</dbReference>
<evidence type="ECO:0000256" key="3">
    <source>
        <dbReference type="ARBA" id="ARBA00023125"/>
    </source>
</evidence>
<dbReference type="PANTHER" id="PTHR24329:SF362">
    <property type="entry name" value="INTESTINE-SPECIFIC HOMEOBOX"/>
    <property type="match status" value="1"/>
</dbReference>
<evidence type="ECO:0000259" key="13">
    <source>
        <dbReference type="PROSITE" id="PS50071"/>
    </source>
</evidence>
<keyword evidence="4 10" id="KW-0371">Homeobox</keyword>
<evidence type="ECO:0000256" key="9">
    <source>
        <dbReference type="ARBA" id="ARBA00067428"/>
    </source>
</evidence>
<evidence type="ECO:0000256" key="8">
    <source>
        <dbReference type="ARBA" id="ARBA00055445"/>
    </source>
</evidence>
<dbReference type="GO" id="GO:0000981">
    <property type="term" value="F:DNA-binding transcription factor activity, RNA polymerase II-specific"/>
    <property type="evidence" value="ECO:0007669"/>
    <property type="project" value="InterPro"/>
</dbReference>
<keyword evidence="3 10" id="KW-0238">DNA-binding</keyword>
<dbReference type="GO" id="GO:0005634">
    <property type="term" value="C:nucleus"/>
    <property type="evidence" value="ECO:0007669"/>
    <property type="project" value="UniProtKB-SubCell"/>
</dbReference>
<reference evidence="14" key="1">
    <citation type="submission" date="2019-04" db="EMBL/GenBank/DDBJ databases">
        <authorList>
            <person name="Alioto T."/>
            <person name="Alioto T."/>
        </authorList>
    </citation>
    <scope>NUCLEOTIDE SEQUENCE [LARGE SCALE GENOMIC DNA]</scope>
</reference>
<dbReference type="PROSITE" id="PS50071">
    <property type="entry name" value="HOMEOBOX_2"/>
    <property type="match status" value="1"/>
</dbReference>
<sequence length="468" mass="49922">MEGKISGCCEAPKKLGLSFSIEAILKRPTERRDAARSPGAGGGSPGQATVESSRLATSPQHQPPEGRKSRRRVRTTFTTEQLRELEKTFQLTHYPDIHVRSQLATRINLPEARVQIWFQNQRAKWRKQEKTGSLGALQQLGEADVALPMNLDVAVSALVIRAGGRDHHLETSQPAPGVRKHPGSVPKHQPPAEPTYVLGIHQALISAVEPETVDSLPCPRDTGVYSHREAPGDQGPHRTFTAEPGSPRPRGSWEVQGQLWVNSPLSPTSPLTGLRADTLCSAQAGSPHRLLPTCSTSAALCLGPCPHGRPPAAPVGDATLPGPSAPADLRPRPLPPSTSAPQLGRHLCHFNLGTRNPLSLVTAGGRGCPGSQGRASVQAVLTCHWKGARASVAGWTAEDHTRLSSPSCSPESEMSSTSVPMEGVPGAEHTPCLSLLFADCRWTRNLPPAPESLRGSKRRPACIAEGRG</sequence>
<dbReference type="AlphaFoldDB" id="A0A5E4AZ43"/>
<dbReference type="CDD" id="cd00086">
    <property type="entry name" value="homeodomain"/>
    <property type="match status" value="1"/>
</dbReference>
<feature type="compositionally biased region" description="Polar residues" evidence="12">
    <location>
        <begin position="47"/>
        <end position="60"/>
    </location>
</feature>
<name>A0A5E4AZ43_MARMO</name>
<evidence type="ECO:0000256" key="4">
    <source>
        <dbReference type="ARBA" id="ARBA00023155"/>
    </source>
</evidence>
<dbReference type="InterPro" id="IPR009057">
    <property type="entry name" value="Homeodomain-like_sf"/>
</dbReference>
<organism evidence="14 15">
    <name type="scientific">Marmota monax</name>
    <name type="common">Woodchuck</name>
    <dbReference type="NCBI Taxonomy" id="9995"/>
    <lineage>
        <taxon>Eukaryota</taxon>
        <taxon>Metazoa</taxon>
        <taxon>Chordata</taxon>
        <taxon>Craniata</taxon>
        <taxon>Vertebrata</taxon>
        <taxon>Euteleostomi</taxon>
        <taxon>Mammalia</taxon>
        <taxon>Eutheria</taxon>
        <taxon>Euarchontoglires</taxon>
        <taxon>Glires</taxon>
        <taxon>Rodentia</taxon>
        <taxon>Sciuromorpha</taxon>
        <taxon>Sciuridae</taxon>
        <taxon>Xerinae</taxon>
        <taxon>Marmotini</taxon>
        <taxon>Marmota</taxon>
    </lineage>
</organism>
<feature type="region of interest" description="Disordered" evidence="12">
    <location>
        <begin position="448"/>
        <end position="468"/>
    </location>
</feature>
<evidence type="ECO:0000256" key="12">
    <source>
        <dbReference type="SAM" id="MobiDB-lite"/>
    </source>
</evidence>
<evidence type="ECO:0000256" key="6">
    <source>
        <dbReference type="ARBA" id="ARBA00023163"/>
    </source>
</evidence>